<evidence type="ECO:0000313" key="2">
    <source>
        <dbReference type="Proteomes" id="UP000886881"/>
    </source>
</evidence>
<dbReference type="Proteomes" id="UP000886881">
    <property type="component" value="Unassembled WGS sequence"/>
</dbReference>
<dbReference type="EMBL" id="DVLC01000105">
    <property type="protein sequence ID" value="HIT47292.1"/>
    <property type="molecule type" value="Genomic_DNA"/>
</dbReference>
<accession>A0A9D1GPV3</accession>
<dbReference type="AlphaFoldDB" id="A0A9D1GPV3"/>
<dbReference type="Gene3D" id="2.60.40.2630">
    <property type="match status" value="1"/>
</dbReference>
<reference evidence="1" key="1">
    <citation type="submission" date="2020-10" db="EMBL/GenBank/DDBJ databases">
        <authorList>
            <person name="Gilroy R."/>
        </authorList>
    </citation>
    <scope>NUCLEOTIDE SEQUENCE</scope>
    <source>
        <strain evidence="1">ChiHecec2B26-709</strain>
    </source>
</reference>
<proteinExistence type="predicted"/>
<gene>
    <name evidence="1" type="ORF">IAC35_05485</name>
</gene>
<evidence type="ECO:0000313" key="1">
    <source>
        <dbReference type="EMBL" id="HIT47292.1"/>
    </source>
</evidence>
<reference evidence="1" key="2">
    <citation type="journal article" date="2021" name="PeerJ">
        <title>Extensive microbial diversity within the chicken gut microbiome revealed by metagenomics and culture.</title>
        <authorList>
            <person name="Gilroy R."/>
            <person name="Ravi A."/>
            <person name="Getino M."/>
            <person name="Pursley I."/>
            <person name="Horton D.L."/>
            <person name="Alikhan N.F."/>
            <person name="Baker D."/>
            <person name="Gharbi K."/>
            <person name="Hall N."/>
            <person name="Watson M."/>
            <person name="Adriaenssens E.M."/>
            <person name="Foster-Nyarko E."/>
            <person name="Jarju S."/>
            <person name="Secka A."/>
            <person name="Antonio M."/>
            <person name="Oren A."/>
            <person name="Chaudhuri R.R."/>
            <person name="La Ragione R."/>
            <person name="Hildebrand F."/>
            <person name="Pallen M.J."/>
        </authorList>
    </citation>
    <scope>NUCLEOTIDE SEQUENCE</scope>
    <source>
        <strain evidence="1">ChiHecec2B26-709</strain>
    </source>
</reference>
<sequence length="323" mass="35009">MNTGENLKALAAVLAVSCVKTERLPDGAEDRHTISWQTVQTKAAPYSPATPFVSWAWYLPEAGRLNFMSLSPADIGGMAVCSAENGIVIDAYDVKGPGQDIDLMVADVVSDQNANIPDANGTGFNGVPTVFRHKLARITGIRFNTDADYAIKSGNGGHLKGSKRFFINSISILGLNTVGTYTSGPAVNGIDPGSWSNLSGQNDLHWTEGISQEIVYSDTEPTPVPRQGTDFEKPLVVLPQTLSDGSSLRINYTIRTYYDDSPDGNDSNFSEEKVEETIKLSAIMDRFAINSQTTFDIIVGLKEIQWSASVSEWEDRTGSETTK</sequence>
<name>A0A9D1GPV3_9BACT</name>
<protein>
    <submittedName>
        <fullName evidence="1">Uncharacterized protein</fullName>
    </submittedName>
</protein>
<organism evidence="1 2">
    <name type="scientific">Candidatus Cryptobacteroides merdipullorum</name>
    <dbReference type="NCBI Taxonomy" id="2840771"/>
    <lineage>
        <taxon>Bacteria</taxon>
        <taxon>Pseudomonadati</taxon>
        <taxon>Bacteroidota</taxon>
        <taxon>Bacteroidia</taxon>
        <taxon>Bacteroidales</taxon>
        <taxon>Candidatus Cryptobacteroides</taxon>
    </lineage>
</organism>
<comment type="caution">
    <text evidence="1">The sequence shown here is derived from an EMBL/GenBank/DDBJ whole genome shotgun (WGS) entry which is preliminary data.</text>
</comment>